<gene>
    <name evidence="3" type="ORF">M437DRAFT_64442</name>
</gene>
<keyword evidence="2" id="KW-0732">Signal</keyword>
<dbReference type="RefSeq" id="XP_040881842.1">
    <property type="nucleotide sequence ID" value="XM_041024422.1"/>
</dbReference>
<organism evidence="3 4">
    <name type="scientific">Aureobasidium melanogenum (strain CBS 110374)</name>
    <name type="common">Aureobasidium pullulans var. melanogenum</name>
    <dbReference type="NCBI Taxonomy" id="1043003"/>
    <lineage>
        <taxon>Eukaryota</taxon>
        <taxon>Fungi</taxon>
        <taxon>Dikarya</taxon>
        <taxon>Ascomycota</taxon>
        <taxon>Pezizomycotina</taxon>
        <taxon>Dothideomycetes</taxon>
        <taxon>Dothideomycetidae</taxon>
        <taxon>Dothideales</taxon>
        <taxon>Saccotheciaceae</taxon>
        <taxon>Aureobasidium</taxon>
    </lineage>
</organism>
<evidence type="ECO:0000313" key="4">
    <source>
        <dbReference type="Proteomes" id="UP000030672"/>
    </source>
</evidence>
<evidence type="ECO:0000313" key="3">
    <source>
        <dbReference type="EMBL" id="KEQ64819.1"/>
    </source>
</evidence>
<evidence type="ECO:0008006" key="5">
    <source>
        <dbReference type="Google" id="ProtNLM"/>
    </source>
</evidence>
<keyword evidence="4" id="KW-1185">Reference proteome</keyword>
<reference evidence="3 4" key="1">
    <citation type="journal article" date="2014" name="BMC Genomics">
        <title>Genome sequencing of four Aureobasidium pullulans varieties: biotechnological potential, stress tolerance, and description of new species.</title>
        <authorList>
            <person name="Gostin Ar C."/>
            <person name="Ohm R.A."/>
            <person name="Kogej T."/>
            <person name="Sonjak S."/>
            <person name="Turk M."/>
            <person name="Zajc J."/>
            <person name="Zalar P."/>
            <person name="Grube M."/>
            <person name="Sun H."/>
            <person name="Han J."/>
            <person name="Sharma A."/>
            <person name="Chiniquy J."/>
            <person name="Ngan C.Y."/>
            <person name="Lipzen A."/>
            <person name="Barry K."/>
            <person name="Grigoriev I.V."/>
            <person name="Gunde-Cimerman N."/>
        </authorList>
    </citation>
    <scope>NUCLEOTIDE SEQUENCE [LARGE SCALE GENOMIC DNA]</scope>
    <source>
        <strain evidence="3 4">CBS 110374</strain>
    </source>
</reference>
<dbReference type="STRING" id="1043003.A0A074VZT8"/>
<feature type="signal peptide" evidence="2">
    <location>
        <begin position="1"/>
        <end position="17"/>
    </location>
</feature>
<dbReference type="PANTHER" id="PTHR40640:SF1">
    <property type="entry name" value="ANCHORED GLYCOPROTEIN, PUTATIVE (AFU_ORTHOLOGUE AFUA_8G04860)-RELATED"/>
    <property type="match status" value="1"/>
</dbReference>
<feature type="region of interest" description="Disordered" evidence="1">
    <location>
        <begin position="157"/>
        <end position="190"/>
    </location>
</feature>
<evidence type="ECO:0000256" key="2">
    <source>
        <dbReference type="SAM" id="SignalP"/>
    </source>
</evidence>
<evidence type="ECO:0000256" key="1">
    <source>
        <dbReference type="SAM" id="MobiDB-lite"/>
    </source>
</evidence>
<feature type="chain" id="PRO_5001701050" description="GPI anchored protein" evidence="2">
    <location>
        <begin position="18"/>
        <end position="217"/>
    </location>
</feature>
<dbReference type="AlphaFoldDB" id="A0A074VZT8"/>
<accession>A0A074VZT8</accession>
<dbReference type="PANTHER" id="PTHR40640">
    <property type="entry name" value="ANCHORED GLYCOPROTEIN, PUTATIVE (AFU_ORTHOLOGUE AFUA_8G04860)-RELATED"/>
    <property type="match status" value="1"/>
</dbReference>
<dbReference type="Proteomes" id="UP000030672">
    <property type="component" value="Unassembled WGS sequence"/>
</dbReference>
<protein>
    <recommendedName>
        <fullName evidence="5">GPI anchored protein</fullName>
    </recommendedName>
</protein>
<dbReference type="HOGENOM" id="CLU_1337285_0_0_1"/>
<dbReference type="GeneID" id="63917795"/>
<sequence>MRSSIALLAASAVGALAKDTLTTSLFLGGSQNDGQQFAGSVVSAGPSDTVYELVCTETAVCGTLSLAATLTVGPSHLEYQFATETMGVEASVSESCDISGTASAVCQVTFNMEINVQDITSTSTSIETTTTLSELGMVPVVLTAGVEKLSAATPASAPASSTASAAGSSKASGSANGASSSSTSGASSTMSSGRGGDVLAFVMFSAISVSVGALMVL</sequence>
<dbReference type="EMBL" id="KL584828">
    <property type="protein sequence ID" value="KEQ64819.1"/>
    <property type="molecule type" value="Genomic_DNA"/>
</dbReference>
<proteinExistence type="predicted"/>
<name>A0A074VZT8_AURM1</name>